<proteinExistence type="predicted"/>
<evidence type="ECO:0000313" key="1">
    <source>
        <dbReference type="EMBL" id="KOM28150.1"/>
    </source>
</evidence>
<dbReference type="Proteomes" id="UP000053144">
    <property type="component" value="Unassembled WGS sequence"/>
</dbReference>
<dbReference type="AlphaFoldDB" id="A0A0L9TC04"/>
<dbReference type="EMBL" id="KQ258416">
    <property type="protein sequence ID" value="KOM28150.1"/>
    <property type="molecule type" value="Genomic_DNA"/>
</dbReference>
<gene>
    <name evidence="1" type="ORF">LR48_Vigan503s002500</name>
</gene>
<protein>
    <submittedName>
        <fullName evidence="1">Uncharacterized protein</fullName>
    </submittedName>
</protein>
<reference evidence="2" key="1">
    <citation type="journal article" date="2015" name="Proc. Natl. Acad. Sci. U.S.A.">
        <title>Genome sequencing of adzuki bean (Vigna angularis) provides insight into high starch and low fat accumulation and domestication.</title>
        <authorList>
            <person name="Yang K."/>
            <person name="Tian Z."/>
            <person name="Chen C."/>
            <person name="Luo L."/>
            <person name="Zhao B."/>
            <person name="Wang Z."/>
            <person name="Yu L."/>
            <person name="Li Y."/>
            <person name="Sun Y."/>
            <person name="Li W."/>
            <person name="Chen Y."/>
            <person name="Li Y."/>
            <person name="Zhang Y."/>
            <person name="Ai D."/>
            <person name="Zhao J."/>
            <person name="Shang C."/>
            <person name="Ma Y."/>
            <person name="Wu B."/>
            <person name="Wang M."/>
            <person name="Gao L."/>
            <person name="Sun D."/>
            <person name="Zhang P."/>
            <person name="Guo F."/>
            <person name="Wang W."/>
            <person name="Li Y."/>
            <person name="Wang J."/>
            <person name="Varshney R.K."/>
            <person name="Wang J."/>
            <person name="Ling H.Q."/>
            <person name="Wan P."/>
        </authorList>
    </citation>
    <scope>NUCLEOTIDE SEQUENCE</scope>
    <source>
        <strain evidence="2">cv. Jingnong 6</strain>
    </source>
</reference>
<accession>A0A0L9TC04</accession>
<organism evidence="1 2">
    <name type="scientific">Phaseolus angularis</name>
    <name type="common">Azuki bean</name>
    <name type="synonym">Vigna angularis</name>
    <dbReference type="NCBI Taxonomy" id="3914"/>
    <lineage>
        <taxon>Eukaryota</taxon>
        <taxon>Viridiplantae</taxon>
        <taxon>Streptophyta</taxon>
        <taxon>Embryophyta</taxon>
        <taxon>Tracheophyta</taxon>
        <taxon>Spermatophyta</taxon>
        <taxon>Magnoliopsida</taxon>
        <taxon>eudicotyledons</taxon>
        <taxon>Gunneridae</taxon>
        <taxon>Pentapetalae</taxon>
        <taxon>rosids</taxon>
        <taxon>fabids</taxon>
        <taxon>Fabales</taxon>
        <taxon>Fabaceae</taxon>
        <taxon>Papilionoideae</taxon>
        <taxon>50 kb inversion clade</taxon>
        <taxon>NPAAA clade</taxon>
        <taxon>indigoferoid/millettioid clade</taxon>
        <taxon>Phaseoleae</taxon>
        <taxon>Vigna</taxon>
    </lineage>
</organism>
<dbReference type="Gramene" id="KOM28150">
    <property type="protein sequence ID" value="KOM28150"/>
    <property type="gene ID" value="LR48_Vigan503s002500"/>
</dbReference>
<name>A0A0L9TC04_PHAAN</name>
<evidence type="ECO:0000313" key="2">
    <source>
        <dbReference type="Proteomes" id="UP000053144"/>
    </source>
</evidence>
<sequence length="119" mass="13370">MYVTCFRLKKDMDEWAEWVCVMRNVEDTALIKVSVCIIITPLPKKKSLFKEVAAAAKVKKSIEVSKSWDPCSTFSSQALHVPDKPNRPPLVKIGPHDGCQNVSGVGLRIIVKHSFRLFS</sequence>